<dbReference type="GO" id="GO:0051536">
    <property type="term" value="F:iron-sulfur cluster binding"/>
    <property type="evidence" value="ECO:0007669"/>
    <property type="project" value="UniProtKB-KW"/>
</dbReference>
<dbReference type="PROSITE" id="PS00198">
    <property type="entry name" value="4FE4S_FER_1"/>
    <property type="match status" value="1"/>
</dbReference>
<evidence type="ECO:0000256" key="4">
    <source>
        <dbReference type="ARBA" id="ARBA00023004"/>
    </source>
</evidence>
<keyword evidence="4" id="KW-0408">Iron</keyword>
<dbReference type="Proteomes" id="UP000298133">
    <property type="component" value="Unassembled WGS sequence"/>
</dbReference>
<dbReference type="GO" id="GO:0046872">
    <property type="term" value="F:metal ion binding"/>
    <property type="evidence" value="ECO:0007669"/>
    <property type="project" value="UniProtKB-KW"/>
</dbReference>
<feature type="domain" description="4Fe-4S ferredoxin-type" evidence="7">
    <location>
        <begin position="51"/>
        <end position="81"/>
    </location>
</feature>
<keyword evidence="9" id="KW-1185">Reference proteome</keyword>
<dbReference type="SUPFAM" id="SSF54862">
    <property type="entry name" value="4Fe-4S ferredoxins"/>
    <property type="match status" value="1"/>
</dbReference>
<dbReference type="Pfam" id="PF13738">
    <property type="entry name" value="Pyr_redox_3"/>
    <property type="match status" value="1"/>
</dbReference>
<reference evidence="8 9" key="1">
    <citation type="submission" date="2019-03" db="EMBL/GenBank/DDBJ databases">
        <title>Draft genome of Gammaproteobacteria bacterium LSUCC0057, a member of the SAR92 clade.</title>
        <authorList>
            <person name="Lanclos V.C."/>
            <person name="Doiron C."/>
            <person name="Henson M.W."/>
            <person name="Thrash J.C."/>
        </authorList>
    </citation>
    <scope>NUCLEOTIDE SEQUENCE [LARGE SCALE GENOMIC DNA]</scope>
    <source>
        <strain evidence="8 9">LSUCC0057</strain>
    </source>
</reference>
<evidence type="ECO:0000313" key="9">
    <source>
        <dbReference type="Proteomes" id="UP000298133"/>
    </source>
</evidence>
<dbReference type="Gene3D" id="3.50.50.60">
    <property type="entry name" value="FAD/NAD(P)-binding domain"/>
    <property type="match status" value="2"/>
</dbReference>
<dbReference type="PANTHER" id="PTHR48105">
    <property type="entry name" value="THIOREDOXIN REDUCTASE 1-RELATED-RELATED"/>
    <property type="match status" value="1"/>
</dbReference>
<evidence type="ECO:0000256" key="1">
    <source>
        <dbReference type="ARBA" id="ARBA00022630"/>
    </source>
</evidence>
<dbReference type="InterPro" id="IPR017896">
    <property type="entry name" value="4Fe4S_Fe-S-bd"/>
</dbReference>
<gene>
    <name evidence="8" type="ORF">E3W66_08955</name>
</gene>
<keyword evidence="3" id="KW-0560">Oxidoreductase</keyword>
<dbReference type="PROSITE" id="PS51379">
    <property type="entry name" value="4FE4S_FER_2"/>
    <property type="match status" value="2"/>
</dbReference>
<dbReference type="PRINTS" id="PR00469">
    <property type="entry name" value="PNDRDTASEII"/>
</dbReference>
<dbReference type="InterPro" id="IPR017900">
    <property type="entry name" value="4Fe4S_Fe_S_CS"/>
</dbReference>
<evidence type="ECO:0000256" key="2">
    <source>
        <dbReference type="ARBA" id="ARBA00022723"/>
    </source>
</evidence>
<accession>A0A4Y8UJS4</accession>
<dbReference type="PRINTS" id="PR00368">
    <property type="entry name" value="FADPNR"/>
</dbReference>
<evidence type="ECO:0000256" key="5">
    <source>
        <dbReference type="ARBA" id="ARBA00023014"/>
    </source>
</evidence>
<keyword evidence="2" id="KW-0479">Metal-binding</keyword>
<organism evidence="8 9">
    <name type="scientific">Gammaproteobacteria bacterium LSUCC0057</name>
    <dbReference type="NCBI Taxonomy" id="2559237"/>
    <lineage>
        <taxon>Bacteria</taxon>
        <taxon>Pseudomonadati</taxon>
        <taxon>Pseudomonadota</taxon>
        <taxon>Gammaproteobacteria</taxon>
        <taxon>Cellvibrionales</taxon>
        <taxon>Porticoccaceae</taxon>
        <taxon>SAR92 clade</taxon>
    </lineage>
</organism>
<evidence type="ECO:0000256" key="3">
    <source>
        <dbReference type="ARBA" id="ARBA00023002"/>
    </source>
</evidence>
<dbReference type="InterPro" id="IPR050097">
    <property type="entry name" value="Ferredoxin-NADP_redctase_2"/>
</dbReference>
<feature type="transmembrane region" description="Helical" evidence="6">
    <location>
        <begin position="6"/>
        <end position="23"/>
    </location>
</feature>
<dbReference type="InterPro" id="IPR036188">
    <property type="entry name" value="FAD/NAD-bd_sf"/>
</dbReference>
<dbReference type="Gene3D" id="3.30.70.20">
    <property type="match status" value="1"/>
</dbReference>
<dbReference type="OrthoDB" id="9803192at2"/>
<feature type="domain" description="4Fe-4S ferredoxin-type" evidence="7">
    <location>
        <begin position="82"/>
        <end position="111"/>
    </location>
</feature>
<dbReference type="EMBL" id="SPIA01000003">
    <property type="protein sequence ID" value="TFH67583.1"/>
    <property type="molecule type" value="Genomic_DNA"/>
</dbReference>
<dbReference type="GO" id="GO:0016491">
    <property type="term" value="F:oxidoreductase activity"/>
    <property type="evidence" value="ECO:0007669"/>
    <property type="project" value="UniProtKB-KW"/>
</dbReference>
<comment type="caution">
    <text evidence="8">The sequence shown here is derived from an EMBL/GenBank/DDBJ whole genome shotgun (WGS) entry which is preliminary data.</text>
</comment>
<keyword evidence="6" id="KW-0812">Transmembrane</keyword>
<keyword evidence="1" id="KW-0285">Flavoprotein</keyword>
<dbReference type="SUPFAM" id="SSF51905">
    <property type="entry name" value="FAD/NAD(P)-binding domain"/>
    <property type="match status" value="1"/>
</dbReference>
<keyword evidence="6" id="KW-1133">Transmembrane helix</keyword>
<evidence type="ECO:0000256" key="6">
    <source>
        <dbReference type="SAM" id="Phobius"/>
    </source>
</evidence>
<keyword evidence="6" id="KW-0472">Membrane</keyword>
<name>A0A4Y8UJS4_9GAMM</name>
<dbReference type="Pfam" id="PF13237">
    <property type="entry name" value="Fer4_10"/>
    <property type="match status" value="1"/>
</dbReference>
<protein>
    <submittedName>
        <fullName evidence="8">4Fe-4S dicluster domain-containing protein</fullName>
    </submittedName>
</protein>
<sequence length="436" mass="46684">MTFSHSPVLIYLLVMILIWWLFAHRRKATEQRAQARKQQAITQGLDQPPTLHPTIDPNLCRGCGACVTACPEGEIIGLIDGRAELIEAANCIGHGACQAACPFDAIDLVFGTAERGVDIPALASDFSTTRDGVWIAGELGGMGLIRNAITQGVQACESVAERLRKQPAVNPQSAGCDLVIVGAGPAGIAASLTAKKLGISCTVVEQDTLGGTVAHFPRNKIVMTAPVELPLVGKVKLRETSKESLLEFWQNIITEHQPDIRFGEQMIGLEGDYNDFTVTTSHGQLQCRAVLLCLGRRGTPRKLEVPGEELSHVVYSLTDASQYTGCSAVVIGGGDSAIEAALALAEQPHTQVVLSYRGSGFSRAKSKNRLNLERSAVEVRLNSQIQRITSTQVVLAQQQQTHTVAADLVVICAGGILPSAFLTKMGIQVDTKYGNR</sequence>
<keyword evidence="5" id="KW-0411">Iron-sulfur</keyword>
<evidence type="ECO:0000259" key="7">
    <source>
        <dbReference type="PROSITE" id="PS51379"/>
    </source>
</evidence>
<dbReference type="AlphaFoldDB" id="A0A4Y8UJS4"/>
<proteinExistence type="predicted"/>
<evidence type="ECO:0000313" key="8">
    <source>
        <dbReference type="EMBL" id="TFH67583.1"/>
    </source>
</evidence>